<sequence>MDVEGYMEDSSLNEEEGKQSNATSSHFTAHHEGSLQVPVPCAVVNVVLITILIIALIALSVGQYNCPGQYIVSVPSASHVSPCSNDWVGYQKKCFLISTMRRNWTSAQSFCSEQGATLALIDPEKEMNFLKRYVGRTEHWIALKNETDQIQKLSDSKGFNNRFNIDIQKLNTSKVILLLHFGVSTQGQVFKIPDLMLLS</sequence>
<dbReference type="GO" id="GO:0005886">
    <property type="term" value="C:plasma membrane"/>
    <property type="evidence" value="ECO:0007669"/>
    <property type="project" value="UniProtKB-SubCell"/>
</dbReference>
<evidence type="ECO:0000313" key="5">
    <source>
        <dbReference type="Proteomes" id="UP000694850"/>
    </source>
</evidence>
<dbReference type="GeneID" id="103193921"/>
<dbReference type="SUPFAM" id="SSF56436">
    <property type="entry name" value="C-type lectin-like"/>
    <property type="match status" value="1"/>
</dbReference>
<evidence type="ECO:0000259" key="4">
    <source>
        <dbReference type="PROSITE" id="PS50041"/>
    </source>
</evidence>
<keyword evidence="3" id="KW-0812">Transmembrane</keyword>
<evidence type="ECO:0000313" key="6">
    <source>
        <dbReference type="RefSeq" id="XP_007935415.1"/>
    </source>
</evidence>
<dbReference type="PROSITE" id="PS50041">
    <property type="entry name" value="C_TYPE_LECTIN_2"/>
    <property type="match status" value="1"/>
</dbReference>
<evidence type="ECO:0000256" key="1">
    <source>
        <dbReference type="ARBA" id="ARBA00004401"/>
    </source>
</evidence>
<dbReference type="RefSeq" id="XP_007935415.1">
    <property type="nucleotide sequence ID" value="XM_007937224.1"/>
</dbReference>
<feature type="domain" description="C-type lectin" evidence="4">
    <location>
        <begin position="90"/>
        <end position="145"/>
    </location>
</feature>
<keyword evidence="3" id="KW-1133">Transmembrane helix</keyword>
<accession>A0A8B6ZIA5</accession>
<dbReference type="PANTHER" id="PTHR45710:SF31">
    <property type="entry name" value="EARLY ACTIVATION ANTIGEN CD69"/>
    <property type="match status" value="1"/>
</dbReference>
<organism evidence="5 6">
    <name type="scientific">Orycteropus afer afer</name>
    <dbReference type="NCBI Taxonomy" id="1230840"/>
    <lineage>
        <taxon>Eukaryota</taxon>
        <taxon>Metazoa</taxon>
        <taxon>Chordata</taxon>
        <taxon>Craniata</taxon>
        <taxon>Vertebrata</taxon>
        <taxon>Euteleostomi</taxon>
        <taxon>Mammalia</taxon>
        <taxon>Eutheria</taxon>
        <taxon>Afrotheria</taxon>
        <taxon>Tubulidentata</taxon>
        <taxon>Orycteropodidae</taxon>
        <taxon>Orycteropus</taxon>
    </lineage>
</organism>
<feature type="compositionally biased region" description="Acidic residues" evidence="2">
    <location>
        <begin position="1"/>
        <end position="14"/>
    </location>
</feature>
<feature type="transmembrane region" description="Helical" evidence="3">
    <location>
        <begin position="42"/>
        <end position="61"/>
    </location>
</feature>
<gene>
    <name evidence="6" type="primary">LOC103193921</name>
</gene>
<dbReference type="Gene3D" id="3.10.100.10">
    <property type="entry name" value="Mannose-Binding Protein A, subunit A"/>
    <property type="match status" value="1"/>
</dbReference>
<dbReference type="AlphaFoldDB" id="A0A8B6ZIA5"/>
<feature type="region of interest" description="Disordered" evidence="2">
    <location>
        <begin position="1"/>
        <end position="25"/>
    </location>
</feature>
<reference evidence="6" key="1">
    <citation type="submission" date="2025-08" db="UniProtKB">
        <authorList>
            <consortium name="RefSeq"/>
        </authorList>
    </citation>
    <scope>IDENTIFICATION</scope>
</reference>
<comment type="subcellular location">
    <subcellularLocation>
        <location evidence="1">Cell membrane</location>
        <topology evidence="1">Single-pass type II membrane protein</topology>
    </subcellularLocation>
</comment>
<dbReference type="SMART" id="SM00034">
    <property type="entry name" value="CLECT"/>
    <property type="match status" value="1"/>
</dbReference>
<evidence type="ECO:0000256" key="2">
    <source>
        <dbReference type="SAM" id="MobiDB-lite"/>
    </source>
</evidence>
<keyword evidence="5" id="KW-1185">Reference proteome</keyword>
<dbReference type="PANTHER" id="PTHR45710">
    <property type="entry name" value="C-TYPE LECTIN DOMAIN-CONTAINING PROTEIN 180"/>
    <property type="match status" value="1"/>
</dbReference>
<dbReference type="Proteomes" id="UP000694850">
    <property type="component" value="Unplaced"/>
</dbReference>
<dbReference type="InterPro" id="IPR016187">
    <property type="entry name" value="CTDL_fold"/>
</dbReference>
<dbReference type="OrthoDB" id="10059571at2759"/>
<keyword evidence="3" id="KW-0472">Membrane</keyword>
<proteinExistence type="predicted"/>
<protein>
    <submittedName>
        <fullName evidence="6">Early activation antigen CD69</fullName>
    </submittedName>
</protein>
<name>A0A8B6ZIA5_ORYAF</name>
<dbReference type="InterPro" id="IPR001304">
    <property type="entry name" value="C-type_lectin-like"/>
</dbReference>
<dbReference type="InterPro" id="IPR050828">
    <property type="entry name" value="C-type_lectin/matrix_domain"/>
</dbReference>
<dbReference type="InterPro" id="IPR016186">
    <property type="entry name" value="C-type_lectin-like/link_sf"/>
</dbReference>
<dbReference type="Pfam" id="PF00059">
    <property type="entry name" value="Lectin_C"/>
    <property type="match status" value="1"/>
</dbReference>
<evidence type="ECO:0000256" key="3">
    <source>
        <dbReference type="SAM" id="Phobius"/>
    </source>
</evidence>